<dbReference type="RefSeq" id="WP_194312848.1">
    <property type="nucleotide sequence ID" value="NZ_JADHEC010000036.1"/>
</dbReference>
<organism evidence="2 3">
    <name type="scientific">Flavobacterium soyangense</name>
    <dbReference type="NCBI Taxonomy" id="2023265"/>
    <lineage>
        <taxon>Bacteria</taxon>
        <taxon>Pseudomonadati</taxon>
        <taxon>Bacteroidota</taxon>
        <taxon>Flavobacteriia</taxon>
        <taxon>Flavobacteriales</taxon>
        <taxon>Flavobacteriaceae</taxon>
        <taxon>Flavobacterium</taxon>
    </lineage>
</organism>
<comment type="caution">
    <text evidence="2">The sequence shown here is derived from an EMBL/GenBank/DDBJ whole genome shotgun (WGS) entry which is preliminary data.</text>
</comment>
<protein>
    <recommendedName>
        <fullName evidence="4">Transporter</fullName>
    </recommendedName>
</protein>
<sequence>MKKIALSVVITLLFIGQNINAQSTWTREKNKVYAQLSVTGLFYNQIEYHGKTTDLNSDYTDITTQLYGEYGITNKLEAQLILPFKSVSYQTNGTNNSQNLSGLGNLTIGLKYKIYDHKWKISSGIQYAANSITKDASKSLSTGFNANTILPYVTVGTSHGKWYYFGNIGYGYLDNNYSDYIKLSAEVGYNIIPKGYIIVAFDSRNVVSKENAFYNDNNQWPSYLDRQTFDALGLKLNYEFKKDKFGVNFSTFGAFGIDNAPLAPTLNLGLYTKF</sequence>
<name>A0A930UAC8_9FLAO</name>
<proteinExistence type="predicted"/>
<dbReference type="AlphaFoldDB" id="A0A930UAC8"/>
<feature type="chain" id="PRO_5038116526" description="Transporter" evidence="1">
    <location>
        <begin position="22"/>
        <end position="274"/>
    </location>
</feature>
<gene>
    <name evidence="2" type="ORF">IR213_13595</name>
</gene>
<reference evidence="2" key="1">
    <citation type="submission" date="2020-11" db="EMBL/GenBank/DDBJ databases">
        <title>Genome of Flavobacterium soyangense.</title>
        <authorList>
            <person name="Liu Q."/>
            <person name="Xin Y.-H."/>
        </authorList>
    </citation>
    <scope>NUCLEOTIDE SEQUENCE</scope>
    <source>
        <strain evidence="2">CGMCC 1.13493</strain>
    </source>
</reference>
<dbReference type="Proteomes" id="UP000646211">
    <property type="component" value="Unassembled WGS sequence"/>
</dbReference>
<evidence type="ECO:0000313" key="3">
    <source>
        <dbReference type="Proteomes" id="UP000646211"/>
    </source>
</evidence>
<keyword evidence="3" id="KW-1185">Reference proteome</keyword>
<keyword evidence="1" id="KW-0732">Signal</keyword>
<accession>A0A930UAC8</accession>
<evidence type="ECO:0008006" key="4">
    <source>
        <dbReference type="Google" id="ProtNLM"/>
    </source>
</evidence>
<evidence type="ECO:0000313" key="2">
    <source>
        <dbReference type="EMBL" id="MBF2709611.1"/>
    </source>
</evidence>
<dbReference type="EMBL" id="JADHEC010000036">
    <property type="protein sequence ID" value="MBF2709611.1"/>
    <property type="molecule type" value="Genomic_DNA"/>
</dbReference>
<feature type="signal peptide" evidence="1">
    <location>
        <begin position="1"/>
        <end position="21"/>
    </location>
</feature>
<evidence type="ECO:0000256" key="1">
    <source>
        <dbReference type="SAM" id="SignalP"/>
    </source>
</evidence>